<organism evidence="2">
    <name type="scientific">Brassica cretica</name>
    <name type="common">Mustard</name>
    <dbReference type="NCBI Taxonomy" id="69181"/>
    <lineage>
        <taxon>Eukaryota</taxon>
        <taxon>Viridiplantae</taxon>
        <taxon>Streptophyta</taxon>
        <taxon>Embryophyta</taxon>
        <taxon>Tracheophyta</taxon>
        <taxon>Spermatophyta</taxon>
        <taxon>Magnoliopsida</taxon>
        <taxon>eudicotyledons</taxon>
        <taxon>Gunneridae</taxon>
        <taxon>Pentapetalae</taxon>
        <taxon>rosids</taxon>
        <taxon>malvids</taxon>
        <taxon>Brassicales</taxon>
        <taxon>Brassicaceae</taxon>
        <taxon>Brassiceae</taxon>
        <taxon>Brassica</taxon>
    </lineage>
</organism>
<evidence type="ECO:0000259" key="1">
    <source>
        <dbReference type="Pfam" id="PF04510"/>
    </source>
</evidence>
<sequence>MMLDDMDILIPVIDILLPVINTRLNPPVQLPLVEDNSCWVLAFVGAFCAAIRLVEVTTHADSVKEITFKMIDSVRELVERGGMEVGVIRQGSAFEALRNQSHENGKQDGVVENRCDRGVHDDLKE</sequence>
<comment type="caution">
    <text evidence="2">The sequence shown here is derived from an EMBL/GenBank/DDBJ whole genome shotgun (WGS) entry which is preliminary data.</text>
</comment>
<name>A0A8S9M164_BRACR</name>
<dbReference type="InterPro" id="IPR007598">
    <property type="entry name" value="DUF577"/>
</dbReference>
<dbReference type="Pfam" id="PF04510">
    <property type="entry name" value="DUF577"/>
    <property type="match status" value="1"/>
</dbReference>
<reference evidence="2" key="1">
    <citation type="submission" date="2019-12" db="EMBL/GenBank/DDBJ databases">
        <title>Genome sequencing and annotation of Brassica cretica.</title>
        <authorList>
            <person name="Studholme D.J."/>
            <person name="Sarris P.F."/>
        </authorList>
    </citation>
    <scope>NUCLEOTIDE SEQUENCE</scope>
    <source>
        <strain evidence="2">PFS-102/07</strain>
        <tissue evidence="2">Leaf</tissue>
    </source>
</reference>
<dbReference type="AlphaFoldDB" id="A0A8S9M164"/>
<dbReference type="EMBL" id="QGKY02000089">
    <property type="protein sequence ID" value="KAF2613714.1"/>
    <property type="molecule type" value="Genomic_DNA"/>
</dbReference>
<protein>
    <recommendedName>
        <fullName evidence="1">DUF577 domain-containing protein</fullName>
    </recommendedName>
</protein>
<gene>
    <name evidence="2" type="ORF">F2Q70_00013923</name>
</gene>
<evidence type="ECO:0000313" key="2">
    <source>
        <dbReference type="EMBL" id="KAF2613714.1"/>
    </source>
</evidence>
<accession>A0A8S9M164</accession>
<feature type="domain" description="DUF577" evidence="1">
    <location>
        <begin position="2"/>
        <end position="91"/>
    </location>
</feature>
<proteinExistence type="predicted"/>